<protein>
    <submittedName>
        <fullName evidence="1">Uncharacterized protein</fullName>
    </submittedName>
</protein>
<name>A0A1H7WEJ3_9BACT</name>
<evidence type="ECO:0000313" key="2">
    <source>
        <dbReference type="Proteomes" id="UP000198744"/>
    </source>
</evidence>
<reference evidence="1 2" key="1">
    <citation type="submission" date="2016-10" db="EMBL/GenBank/DDBJ databases">
        <authorList>
            <person name="de Groot N.N."/>
        </authorList>
    </citation>
    <scope>NUCLEOTIDE SEQUENCE [LARGE SCALE GENOMIC DNA]</scope>
    <source>
        <strain evidence="1 2">DSM 8423</strain>
    </source>
</reference>
<dbReference type="Proteomes" id="UP000198744">
    <property type="component" value="Unassembled WGS sequence"/>
</dbReference>
<organism evidence="1 2">
    <name type="scientific">Syntrophus gentianae</name>
    <dbReference type="NCBI Taxonomy" id="43775"/>
    <lineage>
        <taxon>Bacteria</taxon>
        <taxon>Pseudomonadati</taxon>
        <taxon>Thermodesulfobacteriota</taxon>
        <taxon>Syntrophia</taxon>
        <taxon>Syntrophales</taxon>
        <taxon>Syntrophaceae</taxon>
        <taxon>Syntrophus</taxon>
    </lineage>
</organism>
<dbReference type="RefSeq" id="WP_093882814.1">
    <property type="nucleotide sequence ID" value="NZ_FOBS01000006.1"/>
</dbReference>
<dbReference type="STRING" id="43775.SAMN04489760_106110"/>
<gene>
    <name evidence="1" type="ORF">SAMN04489760_106110</name>
</gene>
<proteinExistence type="predicted"/>
<sequence length="196" mass="21557">MSLSRIGKFSEIFQKGFAFQTRVGISIGSFLRDDLALSPSYIKEKIATIFLDGKAVDSLETALLREGSTLALSSAMPGLAGATLRRDGPYATLRASITYRENAGNAAVEEGRITVKLFNLLIAELGPLFLEKGIILDSSELRDFFYRQGSGFRQGCERILLDGKAMDEEFSLLEPLSTENRDVVLRVLMESPLLNP</sequence>
<dbReference type="AlphaFoldDB" id="A0A1H7WEJ3"/>
<accession>A0A1H7WEJ3</accession>
<dbReference type="OrthoDB" id="5396767at2"/>
<keyword evidence="2" id="KW-1185">Reference proteome</keyword>
<evidence type="ECO:0000313" key="1">
    <source>
        <dbReference type="EMBL" id="SEM19901.1"/>
    </source>
</evidence>
<dbReference type="EMBL" id="FOBS01000006">
    <property type="protein sequence ID" value="SEM19901.1"/>
    <property type="molecule type" value="Genomic_DNA"/>
</dbReference>